<proteinExistence type="predicted"/>
<evidence type="ECO:0000313" key="4">
    <source>
        <dbReference type="EMBL" id="TBV07242.1"/>
    </source>
</evidence>
<gene>
    <name evidence="4" type="ORF">DNK34_08385</name>
    <name evidence="3" type="ORF">DNK44_22680</name>
</gene>
<protein>
    <recommendedName>
        <fullName evidence="2">Peptidoglycan binding-like domain-containing protein</fullName>
    </recommendedName>
</protein>
<keyword evidence="1" id="KW-0732">Signal</keyword>
<dbReference type="InterPro" id="IPR002477">
    <property type="entry name" value="Peptidoglycan-bd-like"/>
</dbReference>
<dbReference type="AlphaFoldDB" id="A0A4Q9QTT1"/>
<feature type="signal peptide" evidence="1">
    <location>
        <begin position="1"/>
        <end position="23"/>
    </location>
</feature>
<dbReference type="Proteomes" id="UP000293172">
    <property type="component" value="Unassembled WGS sequence"/>
</dbReference>
<evidence type="ECO:0000259" key="2">
    <source>
        <dbReference type="Pfam" id="PF01471"/>
    </source>
</evidence>
<dbReference type="EMBL" id="QJUL01000049">
    <property type="protein sequence ID" value="TBU86560.1"/>
    <property type="molecule type" value="Genomic_DNA"/>
</dbReference>
<evidence type="ECO:0000313" key="6">
    <source>
        <dbReference type="Proteomes" id="UP000293172"/>
    </source>
</evidence>
<comment type="caution">
    <text evidence="3">The sequence shown here is derived from an EMBL/GenBank/DDBJ whole genome shotgun (WGS) entry which is preliminary data.</text>
</comment>
<sequence>MRYYTLLGSLAIMLSGCALQPSASVPDSAATTPAPTAPQPAAPAEQAVVPGVAFVAPSGEALNSAPAIAGLDSRHEPEEHEIQAGQCWVYAQVKPRPVQSTLDVVVKDSVNKITVTPAELQKGFTQVVTREGAKTYRIEPPTYREVTEQVMIRPELKRYVVVPAVYRERQQTVVLEEAKTVLDPCRTAGTGYARGTGVMAFCAREVPAREEVVKVQELVSPETVRVETEPAEYKSVKRWVIDKPAQAVEVILDPEVTQLAMSEISRPVEANQVILPEKKKQLQVTRFEGKARIVSRQTVCEGDIDKELVTRLQHSLARRGFDPGRADGLLGKRTIGALSEFQAANGLAIGALTLESLTVLELD</sequence>
<dbReference type="InterPro" id="IPR036365">
    <property type="entry name" value="PGBD-like_sf"/>
</dbReference>
<dbReference type="Gene3D" id="1.10.101.10">
    <property type="entry name" value="PGBD-like superfamily/PGBD"/>
    <property type="match status" value="1"/>
</dbReference>
<dbReference type="EMBL" id="QJUM01000008">
    <property type="protein sequence ID" value="TBV07242.1"/>
    <property type="molecule type" value="Genomic_DNA"/>
</dbReference>
<dbReference type="RefSeq" id="WP_131177502.1">
    <property type="nucleotide sequence ID" value="NZ_QJUL01000049.1"/>
</dbReference>
<dbReference type="Proteomes" id="UP000291334">
    <property type="component" value="Unassembled WGS sequence"/>
</dbReference>
<name>A0A4Q9QTT1_9GAMM</name>
<dbReference type="SUPFAM" id="SSF47090">
    <property type="entry name" value="PGBD-like"/>
    <property type="match status" value="1"/>
</dbReference>
<dbReference type="Pfam" id="PF01471">
    <property type="entry name" value="PG_binding_1"/>
    <property type="match status" value="1"/>
</dbReference>
<organism evidence="3 6">
    <name type="scientific">Phytopseudomonas dryadis</name>
    <dbReference type="NCBI Taxonomy" id="2487520"/>
    <lineage>
        <taxon>Bacteria</taxon>
        <taxon>Pseudomonadati</taxon>
        <taxon>Pseudomonadota</taxon>
        <taxon>Gammaproteobacteria</taxon>
        <taxon>Pseudomonadales</taxon>
        <taxon>Pseudomonadaceae</taxon>
        <taxon>Phytopseudomonas</taxon>
    </lineage>
</organism>
<accession>A0A4Q9QTT1</accession>
<evidence type="ECO:0000256" key="1">
    <source>
        <dbReference type="SAM" id="SignalP"/>
    </source>
</evidence>
<evidence type="ECO:0000313" key="3">
    <source>
        <dbReference type="EMBL" id="TBU86560.1"/>
    </source>
</evidence>
<feature type="domain" description="Peptidoglycan binding-like" evidence="2">
    <location>
        <begin position="307"/>
        <end position="348"/>
    </location>
</feature>
<dbReference type="OrthoDB" id="5622735at2"/>
<dbReference type="InterPro" id="IPR036366">
    <property type="entry name" value="PGBDSf"/>
</dbReference>
<evidence type="ECO:0000313" key="5">
    <source>
        <dbReference type="Proteomes" id="UP000291334"/>
    </source>
</evidence>
<reference evidence="5 6" key="1">
    <citation type="submission" date="2018-06" db="EMBL/GenBank/DDBJ databases">
        <title>Three novel Pseudomonas species isolated from symptomatic oak.</title>
        <authorList>
            <person name="Bueno-Gonzalez V."/>
            <person name="Brady C."/>
        </authorList>
    </citation>
    <scope>NUCLEOTIDE SEQUENCE [LARGE SCALE GENOMIC DNA]</scope>
    <source>
        <strain evidence="4 5">P26B</strain>
        <strain evidence="3 6">P6B</strain>
    </source>
</reference>
<dbReference type="PROSITE" id="PS51257">
    <property type="entry name" value="PROKAR_LIPOPROTEIN"/>
    <property type="match status" value="1"/>
</dbReference>
<feature type="chain" id="PRO_5020894505" description="Peptidoglycan binding-like domain-containing protein" evidence="1">
    <location>
        <begin position="24"/>
        <end position="363"/>
    </location>
</feature>
<keyword evidence="5" id="KW-1185">Reference proteome</keyword>